<dbReference type="EMBL" id="CAKXAJ010000256">
    <property type="protein sequence ID" value="CAH2207453.1"/>
    <property type="molecule type" value="Genomic_DNA"/>
</dbReference>
<reference evidence="1" key="1">
    <citation type="submission" date="2022-03" db="EMBL/GenBank/DDBJ databases">
        <authorList>
            <person name="Lindestad O."/>
        </authorList>
    </citation>
    <scope>NUCLEOTIDE SEQUENCE</scope>
</reference>
<organism evidence="1 2">
    <name type="scientific">Pararge aegeria aegeria</name>
    <dbReference type="NCBI Taxonomy" id="348720"/>
    <lineage>
        <taxon>Eukaryota</taxon>
        <taxon>Metazoa</taxon>
        <taxon>Ecdysozoa</taxon>
        <taxon>Arthropoda</taxon>
        <taxon>Hexapoda</taxon>
        <taxon>Insecta</taxon>
        <taxon>Pterygota</taxon>
        <taxon>Neoptera</taxon>
        <taxon>Endopterygota</taxon>
        <taxon>Lepidoptera</taxon>
        <taxon>Glossata</taxon>
        <taxon>Ditrysia</taxon>
        <taxon>Papilionoidea</taxon>
        <taxon>Nymphalidae</taxon>
        <taxon>Satyrinae</taxon>
        <taxon>Satyrini</taxon>
        <taxon>Parargina</taxon>
        <taxon>Pararge</taxon>
    </lineage>
</organism>
<name>A0A8S4QCF7_9NEOP</name>
<dbReference type="Proteomes" id="UP000838756">
    <property type="component" value="Unassembled WGS sequence"/>
</dbReference>
<keyword evidence="2" id="KW-1185">Reference proteome</keyword>
<proteinExistence type="predicted"/>
<evidence type="ECO:0000313" key="2">
    <source>
        <dbReference type="Proteomes" id="UP000838756"/>
    </source>
</evidence>
<sequence length="104" mass="11991">MSRSQEETKSLKIADRIESHGVLIDRQQYGCYTCKSSSSSPTHYRPTKGHGASLRRVYPQSTALAKCTRRAVENIMYGSQSHWRYLKKPWSMHNTHSDQLHSHT</sequence>
<gene>
    <name evidence="1" type="primary">jg270</name>
    <name evidence="1" type="ORF">PAEG_LOCUS74</name>
</gene>
<comment type="caution">
    <text evidence="1">The sequence shown here is derived from an EMBL/GenBank/DDBJ whole genome shotgun (WGS) entry which is preliminary data.</text>
</comment>
<accession>A0A8S4QCF7</accession>
<dbReference type="AlphaFoldDB" id="A0A8S4QCF7"/>
<evidence type="ECO:0000313" key="1">
    <source>
        <dbReference type="EMBL" id="CAH2207453.1"/>
    </source>
</evidence>
<protein>
    <submittedName>
        <fullName evidence="1">Jg270 protein</fullName>
    </submittedName>
</protein>